<evidence type="ECO:0000313" key="3">
    <source>
        <dbReference type="EMBL" id="KOS18079.1"/>
    </source>
</evidence>
<evidence type="ECO:0000256" key="1">
    <source>
        <dbReference type="SAM" id="MobiDB-lite"/>
    </source>
</evidence>
<dbReference type="SUPFAM" id="SSF55729">
    <property type="entry name" value="Acyl-CoA N-acyltransferases (Nat)"/>
    <property type="match status" value="1"/>
</dbReference>
<feature type="domain" description="N-acetyltransferase" evidence="2">
    <location>
        <begin position="76"/>
        <end position="227"/>
    </location>
</feature>
<feature type="compositionally biased region" description="Low complexity" evidence="1">
    <location>
        <begin position="1"/>
        <end position="18"/>
    </location>
</feature>
<protein>
    <recommendedName>
        <fullName evidence="2">N-acetyltransferase domain-containing protein</fullName>
    </recommendedName>
</protein>
<organism evidence="3 4">
    <name type="scientific">Escovopsis weberi</name>
    <dbReference type="NCBI Taxonomy" id="150374"/>
    <lineage>
        <taxon>Eukaryota</taxon>
        <taxon>Fungi</taxon>
        <taxon>Dikarya</taxon>
        <taxon>Ascomycota</taxon>
        <taxon>Pezizomycotina</taxon>
        <taxon>Sordariomycetes</taxon>
        <taxon>Hypocreomycetidae</taxon>
        <taxon>Hypocreales</taxon>
        <taxon>Hypocreaceae</taxon>
        <taxon>Escovopsis</taxon>
    </lineage>
</organism>
<dbReference type="EMBL" id="LGSR01000022">
    <property type="protein sequence ID" value="KOS18079.1"/>
    <property type="molecule type" value="Genomic_DNA"/>
</dbReference>
<gene>
    <name evidence="3" type="ORF">ESCO_002610</name>
</gene>
<evidence type="ECO:0000259" key="2">
    <source>
        <dbReference type="PROSITE" id="PS51186"/>
    </source>
</evidence>
<reference evidence="3 4" key="1">
    <citation type="submission" date="2015-07" db="EMBL/GenBank/DDBJ databases">
        <title>The genome of the fungus Escovopsis weberi, a specialized disease agent of ant agriculture.</title>
        <authorList>
            <person name="de Man T.J."/>
            <person name="Stajich J.E."/>
            <person name="Kubicek C.P."/>
            <person name="Chenthamara K."/>
            <person name="Atanasova L."/>
            <person name="Druzhinina I.S."/>
            <person name="Birnbaum S."/>
            <person name="Barribeau S.M."/>
            <person name="Teiling C."/>
            <person name="Suen G."/>
            <person name="Currie C."/>
            <person name="Gerardo N.M."/>
        </authorList>
    </citation>
    <scope>NUCLEOTIDE SEQUENCE [LARGE SCALE GENOMIC DNA]</scope>
</reference>
<keyword evidence="4" id="KW-1185">Reference proteome</keyword>
<dbReference type="InterPro" id="IPR016181">
    <property type="entry name" value="Acyl_CoA_acyltransferase"/>
</dbReference>
<feature type="region of interest" description="Disordered" evidence="1">
    <location>
        <begin position="1"/>
        <end position="30"/>
    </location>
</feature>
<dbReference type="CDD" id="cd04301">
    <property type="entry name" value="NAT_SF"/>
    <property type="match status" value="1"/>
</dbReference>
<dbReference type="Gene3D" id="3.40.630.30">
    <property type="match status" value="1"/>
</dbReference>
<dbReference type="Proteomes" id="UP000053831">
    <property type="component" value="Unassembled WGS sequence"/>
</dbReference>
<name>A0A0N0RT52_ESCWE</name>
<dbReference type="InterPro" id="IPR000182">
    <property type="entry name" value="GNAT_dom"/>
</dbReference>
<dbReference type="AlphaFoldDB" id="A0A0N0RT52"/>
<evidence type="ECO:0000313" key="4">
    <source>
        <dbReference type="Proteomes" id="UP000053831"/>
    </source>
</evidence>
<accession>A0A0N0RT52</accession>
<dbReference type="GO" id="GO:0016747">
    <property type="term" value="F:acyltransferase activity, transferring groups other than amino-acyl groups"/>
    <property type="evidence" value="ECO:0007669"/>
    <property type="project" value="InterPro"/>
</dbReference>
<dbReference type="Pfam" id="PF00583">
    <property type="entry name" value="Acetyltransf_1"/>
    <property type="match status" value="1"/>
</dbReference>
<dbReference type="OrthoDB" id="5689at2759"/>
<comment type="caution">
    <text evidence="3">The sequence shown here is derived from an EMBL/GenBank/DDBJ whole genome shotgun (WGS) entry which is preliminary data.</text>
</comment>
<proteinExistence type="predicted"/>
<sequence length="236" mass="25257">MTVSVPASPASSTTAVSAGSRKAANGNDAPLDSTKHSLDVLIPDASAAKDASLVLAIVRLINAVFLEAEAGIWDKGACRTSADEVAQMLQGGQLVLGFLGAGSTTAPLAPSADESLYYKNPKGQQLVGCIYVKQQSPTTGFLGMLALDERYQGLGLARHLMAFAEKRCLELGCSSAGLDLLYPTAFIHPRKARMNAWYLRLGYEIIRVSKFEEDYPEHAPLLAGPAELRIFEKRLC</sequence>
<dbReference type="PROSITE" id="PS51186">
    <property type="entry name" value="GNAT"/>
    <property type="match status" value="1"/>
</dbReference>